<dbReference type="Proteomes" id="UP001181693">
    <property type="component" value="Unassembled WGS sequence"/>
</dbReference>
<evidence type="ECO:0000313" key="15">
    <source>
        <dbReference type="EMBL" id="DBA22585.1"/>
    </source>
</evidence>
<comment type="caution">
    <text evidence="15">The sequence shown here is derived from an EMBL/GenBank/DDBJ whole genome shotgun (WGS) entry which is preliminary data.</text>
</comment>
<dbReference type="Pfam" id="PF13853">
    <property type="entry name" value="7tm_4"/>
    <property type="match status" value="1"/>
</dbReference>
<dbReference type="InterPro" id="IPR000725">
    <property type="entry name" value="Olfact_rcpt"/>
</dbReference>
<gene>
    <name evidence="15" type="ORF">GDO54_013602</name>
</gene>
<dbReference type="SUPFAM" id="SSF81321">
    <property type="entry name" value="Family A G protein-coupled receptor-like"/>
    <property type="match status" value="1"/>
</dbReference>
<comment type="subcellular location">
    <subcellularLocation>
        <location evidence="1 13">Cell membrane</location>
        <topology evidence="1 13">Multi-pass membrane protein</topology>
    </subcellularLocation>
</comment>
<protein>
    <recommendedName>
        <fullName evidence="13">Olfactory receptor</fullName>
    </recommendedName>
</protein>
<keyword evidence="10" id="KW-0325">Glycoprotein</keyword>
<feature type="transmembrane region" description="Helical" evidence="13">
    <location>
        <begin position="178"/>
        <end position="204"/>
    </location>
</feature>
<dbReference type="GO" id="GO:0004930">
    <property type="term" value="F:G protein-coupled receptor activity"/>
    <property type="evidence" value="ECO:0007669"/>
    <property type="project" value="UniProtKB-KW"/>
</dbReference>
<evidence type="ECO:0000256" key="6">
    <source>
        <dbReference type="ARBA" id="ARBA00022989"/>
    </source>
</evidence>
<evidence type="ECO:0000256" key="12">
    <source>
        <dbReference type="RuleBase" id="RU000688"/>
    </source>
</evidence>
<organism evidence="15 16">
    <name type="scientific">Pyxicephalus adspersus</name>
    <name type="common">African bullfrog</name>
    <dbReference type="NCBI Taxonomy" id="30357"/>
    <lineage>
        <taxon>Eukaryota</taxon>
        <taxon>Metazoa</taxon>
        <taxon>Chordata</taxon>
        <taxon>Craniata</taxon>
        <taxon>Vertebrata</taxon>
        <taxon>Euteleostomi</taxon>
        <taxon>Amphibia</taxon>
        <taxon>Batrachia</taxon>
        <taxon>Anura</taxon>
        <taxon>Neobatrachia</taxon>
        <taxon>Ranoidea</taxon>
        <taxon>Pyxicephalidae</taxon>
        <taxon>Pyxicephalinae</taxon>
        <taxon>Pyxicephalus</taxon>
    </lineage>
</organism>
<evidence type="ECO:0000256" key="9">
    <source>
        <dbReference type="ARBA" id="ARBA00023170"/>
    </source>
</evidence>
<dbReference type="PANTHER" id="PTHR26454">
    <property type="entry name" value="OLFACTORY RECEPTOR"/>
    <property type="match status" value="1"/>
</dbReference>
<feature type="transmembrane region" description="Helical" evidence="13">
    <location>
        <begin position="250"/>
        <end position="269"/>
    </location>
</feature>
<feature type="domain" description="G-protein coupled receptors family 1 profile" evidence="14">
    <location>
        <begin position="20"/>
        <end position="267"/>
    </location>
</feature>
<evidence type="ECO:0000256" key="4">
    <source>
        <dbReference type="ARBA" id="ARBA00022692"/>
    </source>
</evidence>
<dbReference type="FunFam" id="1.20.1070.10:FF:000010">
    <property type="entry name" value="Olfactory receptor"/>
    <property type="match status" value="1"/>
</dbReference>
<dbReference type="Gene3D" id="1.20.1070.10">
    <property type="entry name" value="Rhodopsin 7-helix transmembrane proteins"/>
    <property type="match status" value="1"/>
</dbReference>
<dbReference type="AlphaFoldDB" id="A0AAV3A4W2"/>
<dbReference type="InterPro" id="IPR017452">
    <property type="entry name" value="GPCR_Rhodpsn_7TM"/>
</dbReference>
<reference evidence="15" key="1">
    <citation type="thesis" date="2020" institute="ProQuest LLC" country="789 East Eisenhower Parkway, Ann Arbor, MI, USA">
        <title>Comparative Genomics and Chromosome Evolution.</title>
        <authorList>
            <person name="Mudd A.B."/>
        </authorList>
    </citation>
    <scope>NUCLEOTIDE SEQUENCE</scope>
    <source>
        <strain evidence="15">1538</strain>
        <tissue evidence="15">Blood</tissue>
    </source>
</reference>
<evidence type="ECO:0000259" key="14">
    <source>
        <dbReference type="PROSITE" id="PS50262"/>
    </source>
</evidence>
<evidence type="ECO:0000256" key="7">
    <source>
        <dbReference type="ARBA" id="ARBA00023040"/>
    </source>
</evidence>
<keyword evidence="9 12" id="KW-0675">Receptor</keyword>
<comment type="similarity">
    <text evidence="12">Belongs to the G-protein coupled receptor 1 family.</text>
</comment>
<accession>A0AAV3A4W2</accession>
<sequence>MSRAFIFIALSMIYIVTLTGNIFIIVIISSDYRLHSPMYFFLSCLSFMEIFGVSTVVPKLLVVIATEKGTISKAGCLAQSYFYYFAFTTDFFILTVMSFDRYLAVCQPLRYSSIMINSLCIKLVAVSLLTSSSCILFTVLLKIKLPFCGRVLNHFFCDSSAVLKLVCVDVSVIKQSKIIISIFILIGCLLLTAVSYSLIVFTVIKIPSNKGRKKTFSTCVSHLVMVSVVFGSAIFINIRPPKDYSVTDKVVNLLSTMLAPLLNPFIYTLRNEKVKNCIRDAKFRCFSSCFFWNLSKGVGKLQDSHSKLH</sequence>
<feature type="transmembrane region" description="Helical" evidence="13">
    <location>
        <begin position="40"/>
        <end position="61"/>
    </location>
</feature>
<dbReference type="PRINTS" id="PR00245">
    <property type="entry name" value="OLFACTORYR"/>
</dbReference>
<dbReference type="GO" id="GO:0004984">
    <property type="term" value="F:olfactory receptor activity"/>
    <property type="evidence" value="ECO:0007669"/>
    <property type="project" value="InterPro"/>
</dbReference>
<dbReference type="PANTHER" id="PTHR26454:SF1">
    <property type="entry name" value="OLFACTORY RECEPTOR"/>
    <property type="match status" value="1"/>
</dbReference>
<feature type="transmembrane region" description="Helical" evidence="13">
    <location>
        <begin position="6"/>
        <end position="28"/>
    </location>
</feature>
<keyword evidence="2 13" id="KW-1003">Cell membrane</keyword>
<evidence type="ECO:0000256" key="10">
    <source>
        <dbReference type="ARBA" id="ARBA00023180"/>
    </source>
</evidence>
<keyword evidence="16" id="KW-1185">Reference proteome</keyword>
<evidence type="ECO:0000256" key="5">
    <source>
        <dbReference type="ARBA" id="ARBA00022725"/>
    </source>
</evidence>
<proteinExistence type="inferred from homology"/>
<evidence type="ECO:0000256" key="1">
    <source>
        <dbReference type="ARBA" id="ARBA00004651"/>
    </source>
</evidence>
<dbReference type="PROSITE" id="PS50262">
    <property type="entry name" value="G_PROTEIN_RECEP_F1_2"/>
    <property type="match status" value="1"/>
</dbReference>
<keyword evidence="11 12" id="KW-0807">Transducer</keyword>
<feature type="transmembrane region" description="Helical" evidence="13">
    <location>
        <begin position="81"/>
        <end position="99"/>
    </location>
</feature>
<evidence type="ECO:0000256" key="13">
    <source>
        <dbReference type="RuleBase" id="RU363047"/>
    </source>
</evidence>
<keyword evidence="8 13" id="KW-0472">Membrane</keyword>
<evidence type="ECO:0000256" key="11">
    <source>
        <dbReference type="ARBA" id="ARBA00023224"/>
    </source>
</evidence>
<keyword evidence="4 12" id="KW-0812">Transmembrane</keyword>
<dbReference type="GO" id="GO:0005886">
    <property type="term" value="C:plasma membrane"/>
    <property type="evidence" value="ECO:0007669"/>
    <property type="project" value="UniProtKB-SubCell"/>
</dbReference>
<feature type="transmembrane region" description="Helical" evidence="13">
    <location>
        <begin position="119"/>
        <end position="141"/>
    </location>
</feature>
<dbReference type="PRINTS" id="PR00237">
    <property type="entry name" value="GPCRRHODOPSN"/>
</dbReference>
<keyword evidence="5 13" id="KW-0552">Olfaction</keyword>
<name>A0AAV3A4W2_PYXAD</name>
<evidence type="ECO:0000256" key="3">
    <source>
        <dbReference type="ARBA" id="ARBA00022606"/>
    </source>
</evidence>
<dbReference type="InterPro" id="IPR047132">
    <property type="entry name" value="Olfact_rcpt_6C-like"/>
</dbReference>
<evidence type="ECO:0000313" key="16">
    <source>
        <dbReference type="Proteomes" id="UP001181693"/>
    </source>
</evidence>
<feature type="transmembrane region" description="Helical" evidence="13">
    <location>
        <begin position="216"/>
        <end position="238"/>
    </location>
</feature>
<keyword evidence="6 13" id="KW-1133">Transmembrane helix</keyword>
<dbReference type="PROSITE" id="PS00237">
    <property type="entry name" value="G_PROTEIN_RECEP_F1_1"/>
    <property type="match status" value="1"/>
</dbReference>
<evidence type="ECO:0000256" key="8">
    <source>
        <dbReference type="ARBA" id="ARBA00023136"/>
    </source>
</evidence>
<dbReference type="EMBL" id="DYDO01000006">
    <property type="protein sequence ID" value="DBA22585.1"/>
    <property type="molecule type" value="Genomic_DNA"/>
</dbReference>
<keyword evidence="3 13" id="KW-0716">Sensory transduction</keyword>
<evidence type="ECO:0000256" key="2">
    <source>
        <dbReference type="ARBA" id="ARBA00022475"/>
    </source>
</evidence>
<keyword evidence="7 12" id="KW-0297">G-protein coupled receptor</keyword>
<dbReference type="InterPro" id="IPR000276">
    <property type="entry name" value="GPCR_Rhodpsn"/>
</dbReference>